<feature type="domain" description="DNA2/NAM7 helicase helicase" evidence="1">
    <location>
        <begin position="363"/>
        <end position="475"/>
    </location>
</feature>
<keyword evidence="5" id="KW-1185">Reference proteome</keyword>
<dbReference type="PANTHER" id="PTHR10887:SF495">
    <property type="entry name" value="HELICASE SENATAXIN ISOFORM X1-RELATED"/>
    <property type="match status" value="1"/>
</dbReference>
<dbReference type="SUPFAM" id="SSF52980">
    <property type="entry name" value="Restriction endonuclease-like"/>
    <property type="match status" value="1"/>
</dbReference>
<dbReference type="InterPro" id="IPR041677">
    <property type="entry name" value="DNA2/NAM7_AAA_11"/>
</dbReference>
<sequence length="1604" mass="184109">MSIDITKERVTRIFKYLEALYQHRNPVKRQISEQPWVLWLDSLTDHPNIKFSRSYSTEEQKSSIIKVKRPNVSVAPEPPHHLRNWIKNGWQDPFKEVEILESINLPSGENTITIFFIDDKERIEQVAEWTCRRNVWAAAECPAREVMKVYERIYDLYVLLQKESEKYRIVLGDGILNWRQPEGGIHHPILLQKLELEFDSANTEFSFEETNDAPELYSALFASLEDIDGKLLAYHRDDIENKNYSPLGEEATDSFFKRFISQLSVYGEFIMKDNVEGELDSPRIFRRPCIFLQDRSGGLLVTIQSIIEHIQQNNELPGSLQSIVGISQPNKEDLSLRNSQLQYYEPDNIYFGKPANIEQIKVAEVLDHNFGVLVQGPPGTGKTHTIANLLGHLLTQGKTVLVTSHTTKALRVLREKVAKELQPLCVSVLDRDSQSQEEMKNSIESIVSELSTINENEYIRKTDDLKTRRDWIIKRIKDLQKNLIDARSIEFQSIVIAGKEYSPKEAIQIVLSGRNSNDWIPGTIEPFSPVPLSIEECNTLYEYTYTLSTENVSVIASALPSLECLPFEDDVALWMEQERELLHMDYRTGEEYWNDIPLDFEDGYYLKLHELNQALSSAIEEIGEAADWHKAILQAGWKGKAHRQVWDQLVSDADQYVTKHALFKTQIYKYQPLFATKLEFHQHMNVVNEIIAHLESGGTLGRLTLIIHPSWSTFRKSVTVNNKMISTLDEFQFIREYMILQQDRLNLIQRWNGCMSDCRGLLLQSEENIEEILPQIYPVILQRLNWYDQIWKNHQEKLIEVGLSWELLLTKQPMVTGQSAELIRLFQTICGPLKECLTSRSNRYRLEEIQRSLSKVEAYIDCYCHSKYADIAIALRTAIRNRDVPEYRLAIANLHHTITMSEVVLQRQVLLDKLAVYAQEWATKMQEFNENHVASQPPGNVEDAWLWKQLHQELSARASLSLDKMQEELDLLTTDLYAITNQFISNRAWLHQKRRVKLNQQQALVGYLDVTKRIGRGTGKRVPELQKEARRLMSECRSAVPVWIMPLTRVAETFSPTQTQFDVVIIDEASQCDLMGLLALYLGKKVVVVGDHEQVSPLSVGQNSTIIDSLISQFLQGIPNAILYDGKASIYDLARSSFGGILCLTEHFRCVPEIIHFSNKLCYNMGLKPLRESNSSYLKPATIPYRVTGGSKDGKINEQEAITIASLIVAACKLPVYKDKTIGVITLLGDEQALLIDQHLRKHLTDDEYTKRHIICGNPAHFQGDERDIIFLSLVDSTDNPPLAMRADGPDGMYKKRYNVAASRACEQMWVVHSLDVNIDLKPGDIRRELIEHVENPFRSERELESLANATESPFEEEVLKNLVHKGYTVVPQWKVGYYRIDMVATCGDKKVAIECDGEKYHALDKLAEDMARQAVLERLGWRFIRIRGSQYYLDPEKTMEAVLARLNELEVFPNHMEKEADISQDSEIVQKVIRDADLLRITWSSNGGVPPIEVIEPIERRIIPEAAPAKELMATKESEGLMLLLTSGKQGNEQWIRTQGYKAWDRLAAWGTKNGKLNSKYILFAQMISKSVMNVREITFYQAAKGRQMMEKCILQGFSESEI</sequence>
<dbReference type="InterPro" id="IPR041679">
    <property type="entry name" value="DNA2/NAM7-like_C"/>
</dbReference>
<evidence type="ECO:0000259" key="3">
    <source>
        <dbReference type="Pfam" id="PF18741"/>
    </source>
</evidence>
<dbReference type="InterPro" id="IPR027417">
    <property type="entry name" value="P-loop_NTPase"/>
</dbReference>
<protein>
    <submittedName>
        <fullName evidence="4">AAA domain-containing protein</fullName>
    </submittedName>
</protein>
<dbReference type="EMBL" id="JAJHJB010000011">
    <property type="protein sequence ID" value="MCC5465675.1"/>
    <property type="molecule type" value="Genomic_DNA"/>
</dbReference>
<dbReference type="InterPro" id="IPR045055">
    <property type="entry name" value="DNA2/NAM7-like"/>
</dbReference>
<comment type="caution">
    <text evidence="4">The sequence shown here is derived from an EMBL/GenBank/DDBJ whole genome shotgun (WGS) entry which is preliminary data.</text>
</comment>
<dbReference type="Proteomes" id="UP001165492">
    <property type="component" value="Unassembled WGS sequence"/>
</dbReference>
<reference evidence="4" key="1">
    <citation type="submission" date="2021-11" db="EMBL/GenBank/DDBJ databases">
        <title>Description of a new species Pelosinus isolated from the bottom sediments of Lake Baikal.</title>
        <authorList>
            <person name="Zakharyuk A."/>
        </authorList>
    </citation>
    <scope>NUCLEOTIDE SEQUENCE</scope>
    <source>
        <strain evidence="4">Bkl1</strain>
    </source>
</reference>
<name>A0ABS8HR84_9FIRM</name>
<dbReference type="InterPro" id="IPR049468">
    <property type="entry name" value="Restrct_endonuc-II-like_dom"/>
</dbReference>
<feature type="domain" description="DNA2/NAM7 helicase-like C-terminal" evidence="2">
    <location>
        <begin position="1142"/>
        <end position="1312"/>
    </location>
</feature>
<dbReference type="Pfam" id="PF18741">
    <property type="entry name" value="MTES_1575"/>
    <property type="match status" value="1"/>
</dbReference>
<dbReference type="Pfam" id="PF13087">
    <property type="entry name" value="AAA_12"/>
    <property type="match status" value="1"/>
</dbReference>
<dbReference type="Pfam" id="PF13086">
    <property type="entry name" value="AAA_11"/>
    <property type="match status" value="2"/>
</dbReference>
<feature type="domain" description="DNA2/NAM7 helicase helicase" evidence="1">
    <location>
        <begin position="1055"/>
        <end position="1097"/>
    </location>
</feature>
<evidence type="ECO:0000259" key="2">
    <source>
        <dbReference type="Pfam" id="PF13087"/>
    </source>
</evidence>
<evidence type="ECO:0000313" key="4">
    <source>
        <dbReference type="EMBL" id="MCC5465675.1"/>
    </source>
</evidence>
<dbReference type="InterPro" id="IPR047187">
    <property type="entry name" value="SF1_C_Upf1"/>
</dbReference>
<proteinExistence type="predicted"/>
<dbReference type="CDD" id="cd18808">
    <property type="entry name" value="SF1_C_Upf1"/>
    <property type="match status" value="1"/>
</dbReference>
<organism evidence="4 5">
    <name type="scientific">Pelosinus baikalensis</name>
    <dbReference type="NCBI Taxonomy" id="2892015"/>
    <lineage>
        <taxon>Bacteria</taxon>
        <taxon>Bacillati</taxon>
        <taxon>Bacillota</taxon>
        <taxon>Negativicutes</taxon>
        <taxon>Selenomonadales</taxon>
        <taxon>Sporomusaceae</taxon>
        <taxon>Pelosinus</taxon>
    </lineage>
</organism>
<dbReference type="PANTHER" id="PTHR10887">
    <property type="entry name" value="DNA2/NAM7 HELICASE FAMILY"/>
    <property type="match status" value="1"/>
</dbReference>
<dbReference type="Gene3D" id="3.40.960.10">
    <property type="entry name" value="VSR Endonuclease"/>
    <property type="match status" value="1"/>
</dbReference>
<feature type="domain" description="Restriction endonuclease type II-like" evidence="3">
    <location>
        <begin position="1355"/>
        <end position="1447"/>
    </location>
</feature>
<dbReference type="SUPFAM" id="SSF52540">
    <property type="entry name" value="P-loop containing nucleoside triphosphate hydrolases"/>
    <property type="match status" value="1"/>
</dbReference>
<evidence type="ECO:0000313" key="5">
    <source>
        <dbReference type="Proteomes" id="UP001165492"/>
    </source>
</evidence>
<gene>
    <name evidence="4" type="ORF">LMF89_09945</name>
</gene>
<evidence type="ECO:0000259" key="1">
    <source>
        <dbReference type="Pfam" id="PF13086"/>
    </source>
</evidence>
<accession>A0ABS8HR84</accession>
<dbReference type="InterPro" id="IPR011335">
    <property type="entry name" value="Restrct_endonuc-II-like"/>
</dbReference>
<dbReference type="RefSeq" id="WP_229534905.1">
    <property type="nucleotide sequence ID" value="NZ_JAJHJB010000011.1"/>
</dbReference>
<dbReference type="Gene3D" id="3.40.50.300">
    <property type="entry name" value="P-loop containing nucleotide triphosphate hydrolases"/>
    <property type="match status" value="3"/>
</dbReference>